<feature type="transmembrane region" description="Helical" evidence="6">
    <location>
        <begin position="64"/>
        <end position="84"/>
    </location>
</feature>
<proteinExistence type="predicted"/>
<comment type="caution">
    <text evidence="8">The sequence shown here is derived from an EMBL/GenBank/DDBJ whole genome shotgun (WGS) entry which is preliminary data.</text>
</comment>
<feature type="transmembrane region" description="Helical" evidence="6">
    <location>
        <begin position="159"/>
        <end position="178"/>
    </location>
</feature>
<evidence type="ECO:0000256" key="2">
    <source>
        <dbReference type="ARBA" id="ARBA00022692"/>
    </source>
</evidence>
<dbReference type="RefSeq" id="WP_343989811.1">
    <property type="nucleotide sequence ID" value="NZ_BAAANB010000006.1"/>
</dbReference>
<keyword evidence="7" id="KW-0732">Signal</keyword>
<feature type="chain" id="PRO_5047355457" evidence="7">
    <location>
        <begin position="18"/>
        <end position="271"/>
    </location>
</feature>
<dbReference type="Pfam" id="PF02535">
    <property type="entry name" value="Zip"/>
    <property type="match status" value="1"/>
</dbReference>
<evidence type="ECO:0000256" key="4">
    <source>
        <dbReference type="ARBA" id="ARBA00023136"/>
    </source>
</evidence>
<feature type="transmembrane region" description="Helical" evidence="6">
    <location>
        <begin position="248"/>
        <end position="267"/>
    </location>
</feature>
<evidence type="ECO:0000256" key="3">
    <source>
        <dbReference type="ARBA" id="ARBA00022989"/>
    </source>
</evidence>
<reference evidence="8 9" key="1">
    <citation type="journal article" date="2019" name="Int. J. Syst. Evol. Microbiol.">
        <title>The Global Catalogue of Microorganisms (GCM) 10K type strain sequencing project: providing services to taxonomists for standard genome sequencing and annotation.</title>
        <authorList>
            <consortium name="The Broad Institute Genomics Platform"/>
            <consortium name="The Broad Institute Genome Sequencing Center for Infectious Disease"/>
            <person name="Wu L."/>
            <person name="Ma J."/>
        </authorList>
    </citation>
    <scope>NUCLEOTIDE SEQUENCE [LARGE SCALE GENOMIC DNA]</scope>
    <source>
        <strain evidence="8 9">JCM 14283</strain>
    </source>
</reference>
<feature type="signal peptide" evidence="7">
    <location>
        <begin position="1"/>
        <end position="17"/>
    </location>
</feature>
<accession>A0ABN2U240</accession>
<evidence type="ECO:0000256" key="6">
    <source>
        <dbReference type="SAM" id="Phobius"/>
    </source>
</evidence>
<sequence>MSAVTQALTLVAFPVAAAAAGTTISTLRPPGPRLVSAIQHFAAGVVVAAPAGEVLPSLGKEGRLPYAVAGFIAGVLVMLAMAAYSRRQEAAAASQSNPPTASDPSPQHSRGRGASVARQVTRRAATALPLGLLVAVGVDLVIDGLLVGLGAVLGAAQGIILTVALTLEILFLSLSLGSELTEAGLNRAQSAATVVGLALLTAVGAVGGAALLAGAGPATLAVVLAFGAAALLYLAVEELLVEAHEQTETTALAAMFFLGFLAVYVLGEVAG</sequence>
<keyword evidence="4 6" id="KW-0472">Membrane</keyword>
<feature type="transmembrane region" description="Helical" evidence="6">
    <location>
        <begin position="218"/>
        <end position="236"/>
    </location>
</feature>
<keyword evidence="3 6" id="KW-1133">Transmembrane helix</keyword>
<evidence type="ECO:0000256" key="5">
    <source>
        <dbReference type="SAM" id="MobiDB-lite"/>
    </source>
</evidence>
<evidence type="ECO:0000313" key="9">
    <source>
        <dbReference type="Proteomes" id="UP001501285"/>
    </source>
</evidence>
<gene>
    <name evidence="8" type="ORF">GCM10009740_16190</name>
</gene>
<evidence type="ECO:0000313" key="8">
    <source>
        <dbReference type="EMBL" id="GAA2027247.1"/>
    </source>
</evidence>
<evidence type="ECO:0000256" key="7">
    <source>
        <dbReference type="SAM" id="SignalP"/>
    </source>
</evidence>
<feature type="region of interest" description="Disordered" evidence="5">
    <location>
        <begin position="91"/>
        <end position="116"/>
    </location>
</feature>
<keyword evidence="9" id="KW-1185">Reference proteome</keyword>
<dbReference type="Proteomes" id="UP001501285">
    <property type="component" value="Unassembled WGS sequence"/>
</dbReference>
<keyword evidence="2 6" id="KW-0812">Transmembrane</keyword>
<organism evidence="8 9">
    <name type="scientific">Terrabacter terrae</name>
    <dbReference type="NCBI Taxonomy" id="318434"/>
    <lineage>
        <taxon>Bacteria</taxon>
        <taxon>Bacillati</taxon>
        <taxon>Actinomycetota</taxon>
        <taxon>Actinomycetes</taxon>
        <taxon>Micrococcales</taxon>
        <taxon>Intrasporangiaceae</taxon>
        <taxon>Terrabacter</taxon>
    </lineage>
</organism>
<dbReference type="EMBL" id="BAAANB010000006">
    <property type="protein sequence ID" value="GAA2027247.1"/>
    <property type="molecule type" value="Genomic_DNA"/>
</dbReference>
<name>A0ABN2U240_9MICO</name>
<feature type="transmembrane region" description="Helical" evidence="6">
    <location>
        <begin position="127"/>
        <end position="153"/>
    </location>
</feature>
<comment type="subcellular location">
    <subcellularLocation>
        <location evidence="1">Membrane</location>
        <topology evidence="1">Multi-pass membrane protein</topology>
    </subcellularLocation>
</comment>
<evidence type="ECO:0000256" key="1">
    <source>
        <dbReference type="ARBA" id="ARBA00004141"/>
    </source>
</evidence>
<dbReference type="InterPro" id="IPR003689">
    <property type="entry name" value="ZIP"/>
</dbReference>
<protein>
    <submittedName>
        <fullName evidence="8">ZIP family metal transporter</fullName>
    </submittedName>
</protein>
<feature type="compositionally biased region" description="Polar residues" evidence="5">
    <location>
        <begin position="97"/>
        <end position="108"/>
    </location>
</feature>
<feature type="transmembrane region" description="Helical" evidence="6">
    <location>
        <begin position="190"/>
        <end position="212"/>
    </location>
</feature>